<feature type="compositionally biased region" description="Basic and acidic residues" evidence="1">
    <location>
        <begin position="126"/>
        <end position="142"/>
    </location>
</feature>
<accession>A4G4E2</accession>
<evidence type="ECO:0000313" key="4">
    <source>
        <dbReference type="EMBL" id="CAL61379.1"/>
    </source>
</evidence>
<dbReference type="Proteomes" id="UP000006697">
    <property type="component" value="Chromosome"/>
</dbReference>
<gene>
    <name evidence="4" type="ordered locus">HEAR1202</name>
</gene>
<feature type="signal peptide" evidence="2">
    <location>
        <begin position="1"/>
        <end position="22"/>
    </location>
</feature>
<dbReference type="InterPro" id="IPR025392">
    <property type="entry name" value="DUF4124"/>
</dbReference>
<dbReference type="STRING" id="204773.HEAR1202"/>
<dbReference type="KEGG" id="har:HEAR1202"/>
<proteinExistence type="predicted"/>
<dbReference type="Pfam" id="PF13511">
    <property type="entry name" value="DUF4124"/>
    <property type="match status" value="1"/>
</dbReference>
<keyword evidence="2" id="KW-0732">Signal</keyword>
<evidence type="ECO:0000256" key="1">
    <source>
        <dbReference type="SAM" id="MobiDB-lite"/>
    </source>
</evidence>
<feature type="domain" description="DUF4124" evidence="3">
    <location>
        <begin position="10"/>
        <end position="64"/>
    </location>
</feature>
<dbReference type="eggNOG" id="ENOG50302EB">
    <property type="taxonomic scope" value="Bacteria"/>
</dbReference>
<evidence type="ECO:0000313" key="5">
    <source>
        <dbReference type="Proteomes" id="UP000006697"/>
    </source>
</evidence>
<evidence type="ECO:0000259" key="3">
    <source>
        <dbReference type="Pfam" id="PF13511"/>
    </source>
</evidence>
<keyword evidence="5" id="KW-1185">Reference proteome</keyword>
<dbReference type="AlphaFoldDB" id="A4G4E2"/>
<feature type="region of interest" description="Disordered" evidence="1">
    <location>
        <begin position="58"/>
        <end position="148"/>
    </location>
</feature>
<organism evidence="4 5">
    <name type="scientific">Herminiimonas arsenicoxydans</name>
    <dbReference type="NCBI Taxonomy" id="204773"/>
    <lineage>
        <taxon>Bacteria</taxon>
        <taxon>Pseudomonadati</taxon>
        <taxon>Pseudomonadota</taxon>
        <taxon>Betaproteobacteria</taxon>
        <taxon>Burkholderiales</taxon>
        <taxon>Oxalobacteraceae</taxon>
        <taxon>Herminiimonas</taxon>
    </lineage>
</organism>
<protein>
    <recommendedName>
        <fullName evidence="3">DUF4124 domain-containing protein</fullName>
    </recommendedName>
</protein>
<dbReference type="EMBL" id="CU207211">
    <property type="protein sequence ID" value="CAL61379.1"/>
    <property type="molecule type" value="Genomic_DNA"/>
</dbReference>
<feature type="compositionally biased region" description="Basic and acidic residues" evidence="1">
    <location>
        <begin position="84"/>
        <end position="95"/>
    </location>
</feature>
<name>A4G4E2_HERAR</name>
<dbReference type="OrthoDB" id="8853421at2"/>
<feature type="chain" id="PRO_5002669053" description="DUF4124 domain-containing protein" evidence="2">
    <location>
        <begin position="23"/>
        <end position="148"/>
    </location>
</feature>
<reference evidence="4 5" key="1">
    <citation type="journal article" date="2007" name="PLoS Genet.">
        <title>A tale of two oxidation states: bacterial colonization of arsenic-rich environments.</title>
        <authorList>
            <person name="Muller D."/>
            <person name="Medigue C."/>
            <person name="Koechler S."/>
            <person name="Barbe V."/>
            <person name="Barakat M."/>
            <person name="Talla E."/>
            <person name="Bonnefoy V."/>
            <person name="Krin E."/>
            <person name="Arsene-Ploetze F."/>
            <person name="Carapito C."/>
            <person name="Chandler M."/>
            <person name="Cournoyer B."/>
            <person name="Cruveiller S."/>
            <person name="Dossat C."/>
            <person name="Duval S."/>
            <person name="Heymann M."/>
            <person name="Leize E."/>
            <person name="Lieutaud A."/>
            <person name="Lievremont D."/>
            <person name="Makita Y."/>
            <person name="Mangenot S."/>
            <person name="Nitschke W."/>
            <person name="Ortet P."/>
            <person name="Perdrial N."/>
            <person name="Schoepp B."/>
            <person name="Siguier N."/>
            <person name="Simeonova D.D."/>
            <person name="Rouy Z."/>
            <person name="Segurens B."/>
            <person name="Turlin E."/>
            <person name="Vallenet D."/>
            <person name="Van Dorsselaer A."/>
            <person name="Weiss S."/>
            <person name="Weissenbach J."/>
            <person name="Lett M.C."/>
            <person name="Danchin A."/>
            <person name="Bertin P.N."/>
        </authorList>
    </citation>
    <scope>NUCLEOTIDE SEQUENCE [LARGE SCALE GENOMIC DNA]</scope>
    <source>
        <strain evidence="5">ULPAs1</strain>
    </source>
</reference>
<sequence length="148" mass="16418">MPSTLLLLVLLVSLTFSTSALAIYKCESGGQTVYSDTPCHNGKTERMREIAVTAPATEAALAQKQAEQDKQELQRLQQRRHKQEKMDDRQQEKRNKASAAKKKKCAESAQRVKWANEDAASAAGKTAERARQKAHRATEKHQLTCGPA</sequence>
<dbReference type="HOGENOM" id="CLU_1756335_0_0_4"/>
<evidence type="ECO:0000256" key="2">
    <source>
        <dbReference type="SAM" id="SignalP"/>
    </source>
</evidence>